<organism evidence="1 2">
    <name type="scientific">Sphingomonas carotinifaciens</name>
    <dbReference type="NCBI Taxonomy" id="1166323"/>
    <lineage>
        <taxon>Bacteria</taxon>
        <taxon>Pseudomonadati</taxon>
        <taxon>Pseudomonadota</taxon>
        <taxon>Alphaproteobacteria</taxon>
        <taxon>Sphingomonadales</taxon>
        <taxon>Sphingomonadaceae</taxon>
        <taxon>Sphingomonas</taxon>
    </lineage>
</organism>
<evidence type="ECO:0000313" key="2">
    <source>
        <dbReference type="Proteomes" id="UP000323502"/>
    </source>
</evidence>
<protein>
    <submittedName>
        <fullName evidence="1">Pectate lyase, PelA/Pel-15E family</fullName>
    </submittedName>
</protein>
<dbReference type="EMBL" id="FNBI01000004">
    <property type="protein sequence ID" value="SDF63357.1"/>
    <property type="molecule type" value="Genomic_DNA"/>
</dbReference>
<reference evidence="1 2" key="1">
    <citation type="submission" date="2016-10" db="EMBL/GenBank/DDBJ databases">
        <authorList>
            <person name="Varghese N."/>
            <person name="Submissions S."/>
        </authorList>
    </citation>
    <scope>NUCLEOTIDE SEQUENCE [LARGE SCALE GENOMIC DNA]</scope>
    <source>
        <strain evidence="1 2">S7-754</strain>
    </source>
</reference>
<dbReference type="AlphaFoldDB" id="A0A1G7MNS6"/>
<dbReference type="Gene3D" id="1.50.10.20">
    <property type="match status" value="1"/>
</dbReference>
<dbReference type="InterPro" id="IPR012669">
    <property type="entry name" value="Pectate_lyase"/>
</dbReference>
<dbReference type="RefSeq" id="WP_235904054.1">
    <property type="nucleotide sequence ID" value="NZ_FNBI01000004.1"/>
</dbReference>
<evidence type="ECO:0000313" key="1">
    <source>
        <dbReference type="EMBL" id="SDF63357.1"/>
    </source>
</evidence>
<gene>
    <name evidence="1" type="ORF">SAMN05216557_104269</name>
</gene>
<keyword evidence="1" id="KW-0456">Lyase</keyword>
<dbReference type="Pfam" id="PF09492">
    <property type="entry name" value="Pec_lyase"/>
    <property type="match status" value="1"/>
</dbReference>
<dbReference type="SUPFAM" id="SSF81853">
    <property type="entry name" value="Family 10 polysaccharide lyase"/>
    <property type="match status" value="1"/>
</dbReference>
<keyword evidence="2" id="KW-1185">Reference proteome</keyword>
<dbReference type="NCBIfam" id="TIGR02474">
    <property type="entry name" value="pec_lyase"/>
    <property type="match status" value="1"/>
</dbReference>
<dbReference type="Proteomes" id="UP000323502">
    <property type="component" value="Unassembled WGS sequence"/>
</dbReference>
<accession>A0A1G7MNS6</accession>
<proteinExistence type="predicted"/>
<name>A0A1G7MNS6_9SPHN</name>
<dbReference type="GO" id="GO:0016829">
    <property type="term" value="F:lyase activity"/>
    <property type="evidence" value="ECO:0007669"/>
    <property type="project" value="UniProtKB-KW"/>
</dbReference>
<sequence>MRALLLPLVVLAQPAFAQDLVRFTPAQPLTEARIAALPPAQQAPWRAYLARSQRLMTADKAALAAERAGAPAPEAVPHGRSGGGGMPLDKPAAWYGGAEARLVADNIVSFQTPAGGWGKNQDRDGPPRRRGQAYTATDVPGAARDIAGPANWAFVGTIDNNATISELRFLARVIAAAPGQGTSYRAAFVRGVEYLLAAQYPNGGWPQVFPLMGGYHDAVTFNDDAVAQVIELLRDIGARTGDFAFVDAALADRARAAAVRGYDAVLAAQVRVGGRLTIWGQQHDVLTLAPTAARNFEPAALSSEESAGLLALLMRVPDPSPRMVAAVHAGATWLREHAVSGVVWVREGPQGPHLEQRAGAGPLWPRFYDIATATPIFGDRDRLVRTDVNTVSLERRKGYKWWGTGPAAVLARYDRWAKAHPLP</sequence>